<reference evidence="8" key="1">
    <citation type="submission" date="2020-10" db="EMBL/GenBank/DDBJ databases">
        <title>Connecting structure to function with the recovery of over 1000 high-quality activated sludge metagenome-assembled genomes encoding full-length rRNA genes using long-read sequencing.</title>
        <authorList>
            <person name="Singleton C.M."/>
            <person name="Petriglieri F."/>
            <person name="Kristensen J.M."/>
            <person name="Kirkegaard R.H."/>
            <person name="Michaelsen T.Y."/>
            <person name="Andersen M.H."/>
            <person name="Karst S.M."/>
            <person name="Dueholm M.S."/>
            <person name="Nielsen P.H."/>
            <person name="Albertsen M."/>
        </authorList>
    </citation>
    <scope>NUCLEOTIDE SEQUENCE</scope>
    <source>
        <strain evidence="8">Hirt_18-Q3-R61-65_BATAC.395</strain>
    </source>
</reference>
<dbReference type="InterPro" id="IPR011006">
    <property type="entry name" value="CheY-like_superfamily"/>
</dbReference>
<dbReference type="Pfam" id="PF00072">
    <property type="entry name" value="Response_reg"/>
    <property type="match status" value="1"/>
</dbReference>
<evidence type="ECO:0000256" key="6">
    <source>
        <dbReference type="PROSITE-ProRule" id="PRU00169"/>
    </source>
</evidence>
<keyword evidence="5" id="KW-0804">Transcription</keyword>
<evidence type="ECO:0000313" key="8">
    <source>
        <dbReference type="EMBL" id="MBK8524818.1"/>
    </source>
</evidence>
<organism evidence="8 9">
    <name type="scientific">Candidatus Proximibacter danicus</name>
    <dbReference type="NCBI Taxonomy" id="2954365"/>
    <lineage>
        <taxon>Bacteria</taxon>
        <taxon>Pseudomonadati</taxon>
        <taxon>Pseudomonadota</taxon>
        <taxon>Betaproteobacteria</taxon>
        <taxon>Candidatus Proximibacter</taxon>
    </lineage>
</organism>
<dbReference type="CDD" id="cd16936">
    <property type="entry name" value="HATPase_RsbW-like"/>
    <property type="match status" value="1"/>
</dbReference>
<feature type="modified residue" description="4-aspartylphosphate" evidence="6">
    <location>
        <position position="57"/>
    </location>
</feature>
<dbReference type="SUPFAM" id="SSF52172">
    <property type="entry name" value="CheY-like"/>
    <property type="match status" value="1"/>
</dbReference>
<evidence type="ECO:0000259" key="7">
    <source>
        <dbReference type="PROSITE" id="PS50110"/>
    </source>
</evidence>
<evidence type="ECO:0000256" key="3">
    <source>
        <dbReference type="ARBA" id="ARBA00023015"/>
    </source>
</evidence>
<dbReference type="PROSITE" id="PS50110">
    <property type="entry name" value="RESPONSE_REGULATORY"/>
    <property type="match status" value="1"/>
</dbReference>
<dbReference type="PANTHER" id="PTHR48111">
    <property type="entry name" value="REGULATOR OF RPOS"/>
    <property type="match status" value="1"/>
</dbReference>
<evidence type="ECO:0000256" key="2">
    <source>
        <dbReference type="ARBA" id="ARBA00023012"/>
    </source>
</evidence>
<keyword evidence="4" id="KW-0238">DNA-binding</keyword>
<name>A0A9D7PS33_9PROT</name>
<dbReference type="Gene3D" id="3.40.50.2300">
    <property type="match status" value="1"/>
</dbReference>
<dbReference type="GO" id="GO:0032993">
    <property type="term" value="C:protein-DNA complex"/>
    <property type="evidence" value="ECO:0007669"/>
    <property type="project" value="TreeGrafter"/>
</dbReference>
<evidence type="ECO:0000256" key="4">
    <source>
        <dbReference type="ARBA" id="ARBA00023125"/>
    </source>
</evidence>
<proteinExistence type="predicted"/>
<dbReference type="InterPro" id="IPR039420">
    <property type="entry name" value="WalR-like"/>
</dbReference>
<dbReference type="Proteomes" id="UP000886689">
    <property type="component" value="Unassembled WGS sequence"/>
</dbReference>
<sequence>MKQTRILAVDDEPLNLAIIEEYLCEEENYALDTAQDGENAWTALTGASTPYDLVILDRMMPVLDGMALLSRMKTDARFAEIPVIMQTAASAPEQVREGMAAGAYYYLTKPYEPETLCAVVRAAIGDRHALKSALSRAESLERAFQQLSEVEFRFRTLDEAAQLAQVLADFCPTPQNVLFSLSELMINAIEHGNLGITYREKTLLLMENDWRAEVERRQELPQFRKRMARVRFERLNDCLRFTIRDEGSGFNWQRYLEFDPTRIFDPNGRGIAMARRSSFCNIEFQGNGNTVVVCINTDKSD</sequence>
<dbReference type="Gene3D" id="3.30.565.10">
    <property type="entry name" value="Histidine kinase-like ATPase, C-terminal domain"/>
    <property type="match status" value="1"/>
</dbReference>
<gene>
    <name evidence="8" type="ORF">IPL58_12495</name>
</gene>
<keyword evidence="2" id="KW-0902">Two-component regulatory system</keyword>
<dbReference type="PANTHER" id="PTHR48111:SF1">
    <property type="entry name" value="TWO-COMPONENT RESPONSE REGULATOR ORR33"/>
    <property type="match status" value="1"/>
</dbReference>
<keyword evidence="1 6" id="KW-0597">Phosphoprotein</keyword>
<dbReference type="GO" id="GO:0005829">
    <property type="term" value="C:cytosol"/>
    <property type="evidence" value="ECO:0007669"/>
    <property type="project" value="TreeGrafter"/>
</dbReference>
<dbReference type="EMBL" id="JADJUC010000015">
    <property type="protein sequence ID" value="MBK8524818.1"/>
    <property type="molecule type" value="Genomic_DNA"/>
</dbReference>
<dbReference type="GO" id="GO:0000156">
    <property type="term" value="F:phosphorelay response regulator activity"/>
    <property type="evidence" value="ECO:0007669"/>
    <property type="project" value="TreeGrafter"/>
</dbReference>
<dbReference type="AlphaFoldDB" id="A0A9D7PS33"/>
<dbReference type="GO" id="GO:0000976">
    <property type="term" value="F:transcription cis-regulatory region binding"/>
    <property type="evidence" value="ECO:0007669"/>
    <property type="project" value="TreeGrafter"/>
</dbReference>
<accession>A0A9D7PS33</accession>
<dbReference type="SMART" id="SM00448">
    <property type="entry name" value="REC"/>
    <property type="match status" value="1"/>
</dbReference>
<evidence type="ECO:0000256" key="5">
    <source>
        <dbReference type="ARBA" id="ARBA00023163"/>
    </source>
</evidence>
<feature type="domain" description="Response regulatory" evidence="7">
    <location>
        <begin position="5"/>
        <end position="124"/>
    </location>
</feature>
<dbReference type="GO" id="GO:0006355">
    <property type="term" value="P:regulation of DNA-templated transcription"/>
    <property type="evidence" value="ECO:0007669"/>
    <property type="project" value="TreeGrafter"/>
</dbReference>
<dbReference type="InterPro" id="IPR036890">
    <property type="entry name" value="HATPase_C_sf"/>
</dbReference>
<dbReference type="SUPFAM" id="SSF55874">
    <property type="entry name" value="ATPase domain of HSP90 chaperone/DNA topoisomerase II/histidine kinase"/>
    <property type="match status" value="1"/>
</dbReference>
<protein>
    <submittedName>
        <fullName evidence="8">Response regulator</fullName>
    </submittedName>
</protein>
<dbReference type="InterPro" id="IPR001789">
    <property type="entry name" value="Sig_transdc_resp-reg_receiver"/>
</dbReference>
<evidence type="ECO:0000256" key="1">
    <source>
        <dbReference type="ARBA" id="ARBA00022553"/>
    </source>
</evidence>
<evidence type="ECO:0000313" key="9">
    <source>
        <dbReference type="Proteomes" id="UP000886689"/>
    </source>
</evidence>
<keyword evidence="3" id="KW-0805">Transcription regulation</keyword>
<comment type="caution">
    <text evidence="8">The sequence shown here is derived from an EMBL/GenBank/DDBJ whole genome shotgun (WGS) entry which is preliminary data.</text>
</comment>